<dbReference type="Gene3D" id="2.120.10.30">
    <property type="entry name" value="TolB, C-terminal domain"/>
    <property type="match status" value="1"/>
</dbReference>
<evidence type="ECO:0000313" key="4">
    <source>
        <dbReference type="Proteomes" id="UP000473278"/>
    </source>
</evidence>
<proteinExistence type="inferred from homology"/>
<dbReference type="Pfam" id="PF07676">
    <property type="entry name" value="PD40"/>
    <property type="match status" value="1"/>
</dbReference>
<reference evidence="3 4" key="1">
    <citation type="submission" date="2020-02" db="EMBL/GenBank/DDBJ databases">
        <title>Balneolaceae bacterium YR4-1, complete genome.</title>
        <authorList>
            <person name="Li Y."/>
            <person name="Wu S."/>
        </authorList>
    </citation>
    <scope>NUCLEOTIDE SEQUENCE [LARGE SCALE GENOMIC DNA]</scope>
    <source>
        <strain evidence="3 4">YR4-1</strain>
    </source>
</reference>
<dbReference type="InterPro" id="IPR011042">
    <property type="entry name" value="6-blade_b-propeller_TolB-like"/>
</dbReference>
<comment type="similarity">
    <text evidence="1">Belongs to the TolB family.</text>
</comment>
<dbReference type="InterPro" id="IPR002469">
    <property type="entry name" value="Peptidase_S9B_N"/>
</dbReference>
<dbReference type="GO" id="GO:0006508">
    <property type="term" value="P:proteolysis"/>
    <property type="evidence" value="ECO:0007669"/>
    <property type="project" value="InterPro"/>
</dbReference>
<name>A0A6M1T128_9BACT</name>
<protein>
    <submittedName>
        <fullName evidence="3">BamA/TamA family outer membrane protein</fullName>
    </submittedName>
</protein>
<organism evidence="3 4">
    <name type="scientific">Halalkalibaculum roseum</name>
    <dbReference type="NCBI Taxonomy" id="2709311"/>
    <lineage>
        <taxon>Bacteria</taxon>
        <taxon>Pseudomonadati</taxon>
        <taxon>Balneolota</taxon>
        <taxon>Balneolia</taxon>
        <taxon>Balneolales</taxon>
        <taxon>Balneolaceae</taxon>
        <taxon>Halalkalibaculum</taxon>
    </lineage>
</organism>
<evidence type="ECO:0000256" key="1">
    <source>
        <dbReference type="ARBA" id="ARBA00009820"/>
    </source>
</evidence>
<feature type="domain" description="Dipeptidylpeptidase IV N-terminal" evidence="2">
    <location>
        <begin position="350"/>
        <end position="437"/>
    </location>
</feature>
<dbReference type="Proteomes" id="UP000473278">
    <property type="component" value="Unassembled WGS sequence"/>
</dbReference>
<dbReference type="PANTHER" id="PTHR36842">
    <property type="entry name" value="PROTEIN TOLB HOMOLOG"/>
    <property type="match status" value="1"/>
</dbReference>
<dbReference type="EMBL" id="JAALLT010000003">
    <property type="protein sequence ID" value="NGP77264.1"/>
    <property type="molecule type" value="Genomic_DNA"/>
</dbReference>
<dbReference type="InterPro" id="IPR011659">
    <property type="entry name" value="WD40"/>
</dbReference>
<gene>
    <name evidence="3" type="ORF">G3570_11500</name>
</gene>
<evidence type="ECO:0000259" key="2">
    <source>
        <dbReference type="Pfam" id="PF00930"/>
    </source>
</evidence>
<dbReference type="RefSeq" id="WP_165142424.1">
    <property type="nucleotide sequence ID" value="NZ_JAALLT010000003.1"/>
</dbReference>
<sequence length="977" mass="111503">MRKISGTVLILMIPILLYGQGFNSANGRNHPELKWMVAETPHFVIMYPRHLEGIEHEAAAIAEETYEVLSENLEVSFNKKIRIYLSDEDEIANGFAVPLKYAYTDIWVNVNEYAEVFTGREKWLRKVIAHELAHIFHFEAVRGNSGFLALLFGNPLPRFWTEGLAQYQTEEWDAQRGDRWLRLAVFDDKMNYLENSTPINRRLQYAVGNSQLRYFAETYGDSSLTELLQYRDRFLAFKYHDFEPAFNSVIGKSYADFYDEWRKHVNIYYNTLAAGMGREDSLEGEKVNSPGQFLYDVKFSPDQSRFATISLTSLKRPVRRLYVTQNDSTHETEILSEGPIQPGLDWSPEGTKLAYAKKTREKHGSLINDIFIYDLGQRKERQITQNRRARFPVFSNTGDTLAYIAEKSGTANIYLRRLAGGEEQRVTSYTGDTQLLNLAWNGQRNSLIYHLFDDEGNRHLVLLKLETGEKQILDIDEAEVDNRMPVISATGRYIAFTSLRDNVPNVFVHDLNSGTTRRFTNQFAGAEAYQWLGKTEEHPHERIILKASEDKDREHLYSVSEDYSFITSAQTIPEKYSSWIEKSPPKIIPSVVEPDSSLVNKRYNYRSLSNLSHVASFALPYYGLNDSYGLFGTTAWTEPLGKHSLIAGGNLSFTDVEKDSYGVLTYINNQLYPSLIFSAYKVPGSGRFYGDDYLFEELTGGEVQINWPIDWFDVPYRNDLIGIRLRHVLIRPLDAIDFPGNTIVPQSEKARQTDLKLTWITKKQRPYYNNLIHPLDGYGIKLSVMGAEKVLGSETSFLTSDLSAYKILSGFGLQRFYLYGRYQVQFGNPLPQDFIGFTRYSNISWPIDDRNLVFPHSKAERVRGYRSFVSGRQVAFGTIEYRMPVTPSLQTSILGGFLELGSTSLAVFMDGGVVWDVQIPVGKDSEQRLGTGVEIKNEIGLGPLKFVHSLGIAQPVGDLFADGDYDLYYQIKASVPF</sequence>
<dbReference type="PANTHER" id="PTHR36842:SF1">
    <property type="entry name" value="PROTEIN TOLB"/>
    <property type="match status" value="1"/>
</dbReference>
<dbReference type="Pfam" id="PF00930">
    <property type="entry name" value="DPPIV_N"/>
    <property type="match status" value="1"/>
</dbReference>
<dbReference type="Gene3D" id="2.120.10.60">
    <property type="entry name" value="Tricorn protease N-terminal domain"/>
    <property type="match status" value="1"/>
</dbReference>
<dbReference type="AlphaFoldDB" id="A0A6M1T128"/>
<dbReference type="SUPFAM" id="SSF82171">
    <property type="entry name" value="DPP6 N-terminal domain-like"/>
    <property type="match status" value="1"/>
</dbReference>
<keyword evidence="4" id="KW-1185">Reference proteome</keyword>
<dbReference type="Gene3D" id="2.40.160.50">
    <property type="entry name" value="membrane protein fhac: a member of the omp85/tpsb transporter family"/>
    <property type="match status" value="1"/>
</dbReference>
<accession>A0A6M1T128</accession>
<comment type="caution">
    <text evidence="3">The sequence shown here is derived from an EMBL/GenBank/DDBJ whole genome shotgun (WGS) entry which is preliminary data.</text>
</comment>
<evidence type="ECO:0000313" key="3">
    <source>
        <dbReference type="EMBL" id="NGP77264.1"/>
    </source>
</evidence>